<feature type="region of interest" description="Disordered" evidence="2">
    <location>
        <begin position="383"/>
        <end position="415"/>
    </location>
</feature>
<keyword evidence="5" id="KW-1185">Reference proteome</keyword>
<evidence type="ECO:0000313" key="5">
    <source>
        <dbReference type="Proteomes" id="UP000253094"/>
    </source>
</evidence>
<evidence type="ECO:0000313" key="4">
    <source>
        <dbReference type="EMBL" id="RCG31242.1"/>
    </source>
</evidence>
<dbReference type="InterPro" id="IPR008979">
    <property type="entry name" value="Galactose-bd-like_sf"/>
</dbReference>
<dbReference type="GO" id="GO:0008239">
    <property type="term" value="F:dipeptidyl-peptidase activity"/>
    <property type="evidence" value="ECO:0007669"/>
    <property type="project" value="InterPro"/>
</dbReference>
<accession>A0A367FN14</accession>
<feature type="domain" description="Xaa-Pro dipeptidyl-peptidase C-terminal" evidence="3">
    <location>
        <begin position="324"/>
        <end position="550"/>
    </location>
</feature>
<dbReference type="AlphaFoldDB" id="A0A367FN14"/>
<dbReference type="SMART" id="SM00939">
    <property type="entry name" value="PepX_C"/>
    <property type="match status" value="1"/>
</dbReference>
<dbReference type="SUPFAM" id="SSF53474">
    <property type="entry name" value="alpha/beta-Hydrolases"/>
    <property type="match status" value="1"/>
</dbReference>
<dbReference type="OrthoDB" id="5240615at2"/>
<dbReference type="Pfam" id="PF02129">
    <property type="entry name" value="Peptidase_S15"/>
    <property type="match status" value="1"/>
</dbReference>
<proteinExistence type="predicted"/>
<dbReference type="Gene3D" id="1.10.3020.10">
    <property type="entry name" value="alpha-amino acid ester hydrolase ( Helical cap domain)"/>
    <property type="match status" value="1"/>
</dbReference>
<dbReference type="Gene3D" id="2.60.120.260">
    <property type="entry name" value="Galactose-binding domain-like"/>
    <property type="match status" value="1"/>
</dbReference>
<dbReference type="PANTHER" id="PTHR43056">
    <property type="entry name" value="PEPTIDASE S9 PROLYL OLIGOPEPTIDASE"/>
    <property type="match status" value="1"/>
</dbReference>
<dbReference type="InterPro" id="IPR050585">
    <property type="entry name" value="Xaa-Pro_dipeptidyl-ppase/CocE"/>
</dbReference>
<gene>
    <name evidence="4" type="ORF">DQ384_10925</name>
</gene>
<dbReference type="SUPFAM" id="SSF49785">
    <property type="entry name" value="Galactose-binding domain-like"/>
    <property type="match status" value="1"/>
</dbReference>
<comment type="caution">
    <text evidence="4">The sequence shown here is derived from an EMBL/GenBank/DDBJ whole genome shotgun (WGS) entry which is preliminary data.</text>
</comment>
<evidence type="ECO:0000256" key="2">
    <source>
        <dbReference type="SAM" id="MobiDB-lite"/>
    </source>
</evidence>
<name>A0A367FN14_9ACTN</name>
<evidence type="ECO:0000259" key="3">
    <source>
        <dbReference type="SMART" id="SM00939"/>
    </source>
</evidence>
<dbReference type="Pfam" id="PF08530">
    <property type="entry name" value="PepX_C"/>
    <property type="match status" value="1"/>
</dbReference>
<reference evidence="4 5" key="1">
    <citation type="submission" date="2018-06" db="EMBL/GenBank/DDBJ databases">
        <title>Sphaerisporangium craniellae sp. nov., isolated from a marine sponge in the South China Sea.</title>
        <authorList>
            <person name="Li L."/>
        </authorList>
    </citation>
    <scope>NUCLEOTIDE SEQUENCE [LARGE SCALE GENOMIC DNA]</scope>
    <source>
        <strain evidence="4 5">CCTCC AA 208026</strain>
    </source>
</reference>
<dbReference type="InterPro" id="IPR029058">
    <property type="entry name" value="AB_hydrolase_fold"/>
</dbReference>
<dbReference type="Gene3D" id="3.40.50.1820">
    <property type="entry name" value="alpha/beta hydrolase"/>
    <property type="match status" value="1"/>
</dbReference>
<sequence>MEVVIVKAAPGLGARAVDQILRRLRKLPAPRNNYVVERTVRTPTRGGSVLLSDLYSPADPDADTATILIRTPYGRGMPVDALWGRTFAARGYHVLLQSVRGTFGSTGTFRPMAQEAEDAQDTVAWLRQQPWFNGNLATMGMSYVAFTQWALLIDPPPELRASVMIAGPHDFSSAIWEDGAFALETFLGWSERNSVPFDQQPGPIGQLLGRRRSGERHKEAFTGLPLAQAAQALLEGRAPWVQEWLDHPDLADPYWQPYNHTEALRRIQTPTLLVGGWQDVFIGQTVAQYEALRSRGIDVAMTLGPWTHFAHLLKGSAVIDNEALDWLDSHLGHPAARRRPQPVRTFVTGADTWHAAPVWPPESVETAWYPTADGALVGSAPAGGHSSFRYDPSDPTPSTGGRRLSSDSGVQDNRELEARSDVLTFTTPALAASLEFEGFPVLEAFLSVDNPHADLFVRLCDLDAKGRSRNLTDVLIRLDPTVGPGELHHVTVRLNPCAHRLLAGHRLRLQISGGSHPQYARNLGTGEPVATGAGLKASVHTLHHGSTRLILPVTSAAASTH</sequence>
<dbReference type="EMBL" id="QOIL01000005">
    <property type="protein sequence ID" value="RCG31242.1"/>
    <property type="molecule type" value="Genomic_DNA"/>
</dbReference>
<dbReference type="PANTHER" id="PTHR43056:SF10">
    <property type="entry name" value="COCE_NOND FAMILY, PUTATIVE (AFU_ORTHOLOGUE AFUA_7G00600)-RELATED"/>
    <property type="match status" value="1"/>
</dbReference>
<dbReference type="InterPro" id="IPR000383">
    <property type="entry name" value="Xaa-Pro-like_dom"/>
</dbReference>
<dbReference type="NCBIfam" id="TIGR00976">
    <property type="entry name" value="CocE_NonD"/>
    <property type="match status" value="1"/>
</dbReference>
<keyword evidence="1 4" id="KW-0378">Hydrolase</keyword>
<dbReference type="InterPro" id="IPR005674">
    <property type="entry name" value="CocE/Ser_esterase"/>
</dbReference>
<dbReference type="InterPro" id="IPR013736">
    <property type="entry name" value="Xaa-Pro_dipept_C"/>
</dbReference>
<organism evidence="4 5">
    <name type="scientific">Sphaerisporangium album</name>
    <dbReference type="NCBI Taxonomy" id="509200"/>
    <lineage>
        <taxon>Bacteria</taxon>
        <taxon>Bacillati</taxon>
        <taxon>Actinomycetota</taxon>
        <taxon>Actinomycetes</taxon>
        <taxon>Streptosporangiales</taxon>
        <taxon>Streptosporangiaceae</taxon>
        <taxon>Sphaerisporangium</taxon>
    </lineage>
</organism>
<dbReference type="Proteomes" id="UP000253094">
    <property type="component" value="Unassembled WGS sequence"/>
</dbReference>
<evidence type="ECO:0000256" key="1">
    <source>
        <dbReference type="ARBA" id="ARBA00022801"/>
    </source>
</evidence>
<protein>
    <submittedName>
        <fullName evidence="4">CocE/NonD family hydrolase</fullName>
    </submittedName>
</protein>